<evidence type="ECO:0000259" key="2">
    <source>
        <dbReference type="PROSITE" id="PS50263"/>
    </source>
</evidence>
<dbReference type="InterPro" id="IPR003010">
    <property type="entry name" value="C-N_Hydrolase"/>
</dbReference>
<protein>
    <submittedName>
        <fullName evidence="3">Nitrilase-related carbon-nitrogen hydrolase</fullName>
    </submittedName>
</protein>
<dbReference type="PANTHER" id="PTHR43674:SF16">
    <property type="entry name" value="CARBON-NITROGEN FAMILY, PUTATIVE (AFU_ORTHOLOGUE AFUA_5G02350)-RELATED"/>
    <property type="match status" value="1"/>
</dbReference>
<feature type="domain" description="CN hydrolase" evidence="2">
    <location>
        <begin position="5"/>
        <end position="243"/>
    </location>
</feature>
<dbReference type="RefSeq" id="WP_413782039.1">
    <property type="nucleotide sequence ID" value="NZ_JAUOZS010000001.1"/>
</dbReference>
<keyword evidence="1 3" id="KW-0378">Hydrolase</keyword>
<reference evidence="3 4" key="1">
    <citation type="submission" date="2023-07" db="EMBL/GenBank/DDBJ databases">
        <title>The novel representative of Negativicutes class, Anaeroselena agilis gen. nov. sp. nov.</title>
        <authorList>
            <person name="Prokofeva M.I."/>
            <person name="Elcheninov A.G."/>
            <person name="Klyukina A."/>
            <person name="Kublanov I.V."/>
            <person name="Frolov E.N."/>
            <person name="Podosokorskaya O.A."/>
        </authorList>
    </citation>
    <scope>NUCLEOTIDE SEQUENCE [LARGE SCALE GENOMIC DNA]</scope>
    <source>
        <strain evidence="3 4">4137-cl</strain>
    </source>
</reference>
<dbReference type="InterPro" id="IPR036526">
    <property type="entry name" value="C-N_Hydrolase_sf"/>
</dbReference>
<dbReference type="PROSITE" id="PS50263">
    <property type="entry name" value="CN_HYDROLASE"/>
    <property type="match status" value="1"/>
</dbReference>
<evidence type="ECO:0000313" key="4">
    <source>
        <dbReference type="Proteomes" id="UP001254848"/>
    </source>
</evidence>
<name>A0ABU3P3H9_9FIRM</name>
<comment type="caution">
    <text evidence="3">The sequence shown here is derived from an EMBL/GenBank/DDBJ whole genome shotgun (WGS) entry which is preliminary data.</text>
</comment>
<keyword evidence="4" id="KW-1185">Reference proteome</keyword>
<dbReference type="Proteomes" id="UP001254848">
    <property type="component" value="Unassembled WGS sequence"/>
</dbReference>
<accession>A0ABU3P3H9</accession>
<dbReference type="SUPFAM" id="SSF56317">
    <property type="entry name" value="Carbon-nitrogen hydrolase"/>
    <property type="match status" value="1"/>
</dbReference>
<dbReference type="Gene3D" id="3.60.110.10">
    <property type="entry name" value="Carbon-nitrogen hydrolase"/>
    <property type="match status" value="1"/>
</dbReference>
<dbReference type="InterPro" id="IPR050345">
    <property type="entry name" value="Aliph_Amidase/BUP"/>
</dbReference>
<gene>
    <name evidence="3" type="ORF">Q4T40_20355</name>
</gene>
<dbReference type="GO" id="GO:0016787">
    <property type="term" value="F:hydrolase activity"/>
    <property type="evidence" value="ECO:0007669"/>
    <property type="project" value="UniProtKB-KW"/>
</dbReference>
<evidence type="ECO:0000256" key="1">
    <source>
        <dbReference type="ARBA" id="ARBA00022801"/>
    </source>
</evidence>
<dbReference type="PANTHER" id="PTHR43674">
    <property type="entry name" value="NITRILASE C965.09-RELATED"/>
    <property type="match status" value="1"/>
</dbReference>
<sequence>MAATLRVGAVACPATVNAVEDNFAAAAVWAARAAGEKIDLLLFPELSLTGYATAGPPAAPLSAGHPACRRMGGLAAEFGLVLAAGLAWEEEGAKYLAHGLWLPDGAFHLYKKTHLGQRERNEYAAGDRLPVFPLPGVTVGIQLCLEQHFPEIAQTLVLKGAQIILCPHATPRLGPDERRESWHISLRARAYDNCVYVLAANQVGDNGQGTVYHGGALLVSPAGKVLAEDFSGKPAMITGEIDLDQVIDVRTTPQGMCRRFYALERRPDLYE</sequence>
<proteinExistence type="predicted"/>
<organism evidence="3 4">
    <name type="scientific">Anaeroselena agilis</name>
    <dbReference type="NCBI Taxonomy" id="3063788"/>
    <lineage>
        <taxon>Bacteria</taxon>
        <taxon>Bacillati</taxon>
        <taxon>Bacillota</taxon>
        <taxon>Negativicutes</taxon>
        <taxon>Acetonemataceae</taxon>
        <taxon>Anaeroselena</taxon>
    </lineage>
</organism>
<dbReference type="Pfam" id="PF00795">
    <property type="entry name" value="CN_hydrolase"/>
    <property type="match status" value="1"/>
</dbReference>
<dbReference type="EMBL" id="JAUOZS010000001">
    <property type="protein sequence ID" value="MDT8903586.1"/>
    <property type="molecule type" value="Genomic_DNA"/>
</dbReference>
<evidence type="ECO:0000313" key="3">
    <source>
        <dbReference type="EMBL" id="MDT8903586.1"/>
    </source>
</evidence>